<protein>
    <recommendedName>
        <fullName evidence="3">Leucine-rich repeat domain-containing protein</fullName>
    </recommendedName>
</protein>
<evidence type="ECO:0008006" key="3">
    <source>
        <dbReference type="Google" id="ProtNLM"/>
    </source>
</evidence>
<gene>
    <name evidence="1" type="ORF">HQN87_12320</name>
</gene>
<sequence>MGGVWTSSMNGAPWTLSKMNEATTQLRKRALISYVIDIDKLEDLEALDQHVFAKRPDLVLSISQVDMKGSYPQELLQILAELKHITALQLNLRQSTDLSLLGKLERLQFLSITCQKPVSLSFISNFNELQYLAVNGKFTDLSPIGDLAGLDTLLLSTTIHNLDFVRQMPRLRCLFIHDCTLKGSLAALADSSVTMLSLAAIRNLTKLDEIESMDELICLQLSLPKVEALCNFSMMKHLRQLELDNMKALKHIDLLWTAEQLELLRLCEISTVVKARDLEPMIGMEHLQQVDFQFIDFNKGRITALREWFAQAEKEHLLYENIAEDQRIKPLSLLHLQKHLGLD</sequence>
<evidence type="ECO:0000313" key="1">
    <source>
        <dbReference type="EMBL" id="NQX46118.1"/>
    </source>
</evidence>
<reference evidence="1 2" key="1">
    <citation type="submission" date="2020-05" db="EMBL/GenBank/DDBJ databases">
        <title>Paenibacillus glebae, sp. nov., Paenibacillus humi sp. nov., Paenibacillus pedi sp. nov., Paenibacillus terrestris sp. nov. and Paenibacillus terricola sp. nov., isolated from a forest top soil sample.</title>
        <authorList>
            <person name="Qi S."/>
            <person name="Carlier A."/>
            <person name="Cnockaert M."/>
            <person name="Vandamme P."/>
        </authorList>
    </citation>
    <scope>NUCLEOTIDE SEQUENCE [LARGE SCALE GENOMIC DNA]</scope>
    <source>
        <strain evidence="1 2">LMG 29502</strain>
    </source>
</reference>
<proteinExistence type="predicted"/>
<dbReference type="InterPro" id="IPR032675">
    <property type="entry name" value="LRR_dom_sf"/>
</dbReference>
<keyword evidence="2" id="KW-1185">Reference proteome</keyword>
<dbReference type="SUPFAM" id="SSF52058">
    <property type="entry name" value="L domain-like"/>
    <property type="match status" value="1"/>
</dbReference>
<evidence type="ECO:0000313" key="2">
    <source>
        <dbReference type="Proteomes" id="UP000711047"/>
    </source>
</evidence>
<dbReference type="Gene3D" id="3.80.10.10">
    <property type="entry name" value="Ribonuclease Inhibitor"/>
    <property type="match status" value="1"/>
</dbReference>
<dbReference type="EMBL" id="JABMKX010000006">
    <property type="protein sequence ID" value="NQX46118.1"/>
    <property type="molecule type" value="Genomic_DNA"/>
</dbReference>
<name>A0ABX2DN88_9BACL</name>
<organism evidence="1 2">
    <name type="scientific">Paenibacillus tritici</name>
    <dbReference type="NCBI Taxonomy" id="1873425"/>
    <lineage>
        <taxon>Bacteria</taxon>
        <taxon>Bacillati</taxon>
        <taxon>Bacillota</taxon>
        <taxon>Bacilli</taxon>
        <taxon>Bacillales</taxon>
        <taxon>Paenibacillaceae</taxon>
        <taxon>Paenibacillus</taxon>
    </lineage>
</organism>
<comment type="caution">
    <text evidence="1">The sequence shown here is derived from an EMBL/GenBank/DDBJ whole genome shotgun (WGS) entry which is preliminary data.</text>
</comment>
<accession>A0ABX2DN88</accession>
<dbReference type="Proteomes" id="UP000711047">
    <property type="component" value="Unassembled WGS sequence"/>
</dbReference>